<name>A0A914RS56_PAREQ</name>
<proteinExistence type="predicted"/>
<evidence type="ECO:0000313" key="1">
    <source>
        <dbReference type="Proteomes" id="UP000887564"/>
    </source>
</evidence>
<keyword evidence="1" id="KW-1185">Reference proteome</keyword>
<organism evidence="1 2">
    <name type="scientific">Parascaris equorum</name>
    <name type="common">Equine roundworm</name>
    <dbReference type="NCBI Taxonomy" id="6256"/>
    <lineage>
        <taxon>Eukaryota</taxon>
        <taxon>Metazoa</taxon>
        <taxon>Ecdysozoa</taxon>
        <taxon>Nematoda</taxon>
        <taxon>Chromadorea</taxon>
        <taxon>Rhabditida</taxon>
        <taxon>Spirurina</taxon>
        <taxon>Ascaridomorpha</taxon>
        <taxon>Ascaridoidea</taxon>
        <taxon>Ascarididae</taxon>
        <taxon>Parascaris</taxon>
    </lineage>
</organism>
<reference evidence="2" key="1">
    <citation type="submission" date="2022-11" db="UniProtKB">
        <authorList>
            <consortium name="WormBaseParasite"/>
        </authorList>
    </citation>
    <scope>IDENTIFICATION</scope>
</reference>
<protein>
    <submittedName>
        <fullName evidence="2">Uncharacterized protein</fullName>
    </submittedName>
</protein>
<accession>A0A914RS56</accession>
<dbReference type="WBParaSite" id="PEQ_0000914301-mRNA-1">
    <property type="protein sequence ID" value="PEQ_0000914301-mRNA-1"/>
    <property type="gene ID" value="PEQ_0000914301"/>
</dbReference>
<dbReference type="Proteomes" id="UP000887564">
    <property type="component" value="Unplaced"/>
</dbReference>
<dbReference type="AlphaFoldDB" id="A0A914RS56"/>
<evidence type="ECO:0000313" key="2">
    <source>
        <dbReference type="WBParaSite" id="PEQ_0000914301-mRNA-1"/>
    </source>
</evidence>
<sequence>MATNHQTPRCQAQVLLCPANASPLLNVPWPSDRCQHMHIWQHHIPKSVIKLDANTHFLLVDPQTTPTTVTSKIDPLAALNPLFFHQHIVQQLVTNGQGAHNTQPLRQLREFAQHQQPHRQHSQLQQQQQQLSANNVDKTTSLLQQQQQQALAAVSTERKELTIIGVVAIEYRNEYKVLLSQLAVILQLLYARDTAELRVGMSTFYPQTLCMLDFVPASEEQIVQQFHQNRRCDDDVRKAMTLLSKMLAEKRVFGTKLMAQTTVAGPNHSTYKNLPEEGIHYIAFCCRYNSKLASHIVVRRRNFPPSINNQKAYSRRKNVALVQLAGFRLETRSWENRSPLLVISKVVANAKMLPKLPKHVCRSVMLHRIPNEDEFWEVFRDVTRKLAARCRRVRHSKKTRCEGREAHRITDCVGECGSVSTDSLRITFYTLGSRERKSNVSHRCDGCLSSRGNTSLSSKIDEKGSEDRRNKHCPFILC</sequence>